<dbReference type="InterPro" id="IPR036856">
    <property type="entry name" value="Ald_Oxase/Xan_DH_a/b_sf"/>
</dbReference>
<dbReference type="InterPro" id="IPR046867">
    <property type="entry name" value="AldOxase/xan_DH_MoCoBD2"/>
</dbReference>
<evidence type="ECO:0000259" key="1">
    <source>
        <dbReference type="SMART" id="SM01008"/>
    </source>
</evidence>
<dbReference type="Pfam" id="PF02738">
    <property type="entry name" value="MoCoBD_1"/>
    <property type="match status" value="1"/>
</dbReference>
<dbReference type="InterPro" id="IPR000674">
    <property type="entry name" value="Ald_Oxase/Xan_DH_a/b"/>
</dbReference>
<reference evidence="2" key="1">
    <citation type="journal article" date="2020" name="ISME J.">
        <title>Gammaproteobacteria mediating utilization of methyl-, sulfur- and petroleum organic compounds in deep ocean hydrothermal plumes.</title>
        <authorList>
            <person name="Zhou Z."/>
            <person name="Liu Y."/>
            <person name="Pan J."/>
            <person name="Cron B.R."/>
            <person name="Toner B.M."/>
            <person name="Anantharaman K."/>
            <person name="Breier J.A."/>
            <person name="Dick G.J."/>
            <person name="Li M."/>
        </authorList>
    </citation>
    <scope>NUCLEOTIDE SEQUENCE</scope>
    <source>
        <strain evidence="2">SZUA-1515</strain>
    </source>
</reference>
<dbReference type="SUPFAM" id="SSF54665">
    <property type="entry name" value="CO dehydrogenase molybdoprotein N-domain-like"/>
    <property type="match status" value="1"/>
</dbReference>
<gene>
    <name evidence="2" type="ORF">EYH45_07610</name>
</gene>
<dbReference type="SUPFAM" id="SSF56003">
    <property type="entry name" value="Molybdenum cofactor-binding domain"/>
    <property type="match status" value="1"/>
</dbReference>
<dbReference type="Gene3D" id="3.90.1170.50">
    <property type="entry name" value="Aldehyde oxidase/xanthine dehydrogenase, a/b hammerhead"/>
    <property type="match status" value="1"/>
</dbReference>
<organism evidence="2 3">
    <name type="scientific">Caldiarchaeum subterraneum</name>
    <dbReference type="NCBI Taxonomy" id="311458"/>
    <lineage>
        <taxon>Archaea</taxon>
        <taxon>Nitrososphaerota</taxon>
        <taxon>Candidatus Caldarchaeales</taxon>
        <taxon>Candidatus Caldarchaeaceae</taxon>
        <taxon>Candidatus Caldarchaeum</taxon>
    </lineage>
</organism>
<dbReference type="GO" id="GO:0016491">
    <property type="term" value="F:oxidoreductase activity"/>
    <property type="evidence" value="ECO:0007669"/>
    <property type="project" value="InterPro"/>
</dbReference>
<comment type="caution">
    <text evidence="2">The sequence shown here is derived from an EMBL/GenBank/DDBJ whole genome shotgun (WGS) entry which is preliminary data.</text>
</comment>
<dbReference type="InterPro" id="IPR037165">
    <property type="entry name" value="AldOxase/xan_DH_Mopterin-bd_sf"/>
</dbReference>
<dbReference type="InterPro" id="IPR016208">
    <property type="entry name" value="Ald_Oxase/xanthine_DH-like"/>
</dbReference>
<feature type="domain" description="Aldehyde oxidase/xanthine dehydrogenase a/b hammerhead" evidence="1">
    <location>
        <begin position="12"/>
        <end position="118"/>
    </location>
</feature>
<sequence>MARRAEPLDAVLGCGIYTADTIPDEVLYVKAVRSSYPHALVRRLDVSKALKVKGVIDVITHADVPGVNVSATLIPDRPLLVRDKVRSLADALALVVGDDPVAVDEAIELVEVEYEPLKPVMTIEEAISDASPKVHEEVERNIVRHYKVRKGNVAKGFEECDVIVEDTYRTQTQDPAALETEAAYAIPDEDGGLTIVGTVQNPFYVRRGVARILNIPEDKLNIIAAPIGGTFGGKSDEAPWDVCAMTGLAALRTNKPAVYIYSRDESMLVHSHRHASLIKHKLGGTYEGKLLAAEVEVYFDTGAYASVGPFVLMRGIVHAAGPYEIPNIKIDGYLVYTNNVMAGSLRGFGNPQVHFAAESQIDQFARKIGMSPVEVRLKNMLRDGSVTATGQVLKDKVSLRECLTNVVHLLNSSNRGGEDINGRSIGYGVALVYHGNSLGPEGEDKASAVISITPDGVVRVRIGLTDYGTGASLGLAKIVSGILNIPPSKVVIERLETRRAPDSGGTFASRSTLMGGNAVKKAAEQLFRKIRNMAFEKGYSITSGEELLRFVSEELREEVSEYAEFQLPTCDFDPEKGSGTPYLQYTYGAVGVEVEVDKELGTVKVRRVIASFDVGRVINRAFAEAQVEGAITQGIGFTLLEELIRGKTGKILNLNLADYLVPTSADLPKVEIILVENPSPITPLGVRTIGEPPICGPAPAIANAVEDATGVRVKELPITAERLLKAVNRI</sequence>
<dbReference type="Gene3D" id="3.30.365.10">
    <property type="entry name" value="Aldehyde oxidase/xanthine dehydrogenase, molybdopterin binding domain"/>
    <property type="match status" value="4"/>
</dbReference>
<dbReference type="PANTHER" id="PTHR11908:SF157">
    <property type="entry name" value="XANTHINE DEHYDROGENASE SUBUNIT D-RELATED"/>
    <property type="match status" value="1"/>
</dbReference>
<proteinExistence type="predicted"/>
<dbReference type="SMART" id="SM01008">
    <property type="entry name" value="Ald_Xan_dh_C"/>
    <property type="match status" value="1"/>
</dbReference>
<accession>A0A833ED31</accession>
<evidence type="ECO:0000313" key="2">
    <source>
        <dbReference type="EMBL" id="HIQ30410.1"/>
    </source>
</evidence>
<dbReference type="InterPro" id="IPR008274">
    <property type="entry name" value="AldOxase/xan_DH_MoCoBD1"/>
</dbReference>
<dbReference type="Pfam" id="PF20256">
    <property type="entry name" value="MoCoBD_2"/>
    <property type="match status" value="1"/>
</dbReference>
<protein>
    <submittedName>
        <fullName evidence="2">Xanthine dehydrogenase family protein molybdopterin-binding subunit</fullName>
    </submittedName>
</protein>
<dbReference type="GO" id="GO:0005506">
    <property type="term" value="F:iron ion binding"/>
    <property type="evidence" value="ECO:0007669"/>
    <property type="project" value="InterPro"/>
</dbReference>
<name>A0A833ED31_CALS0</name>
<dbReference type="Proteomes" id="UP000608579">
    <property type="component" value="Unassembled WGS sequence"/>
</dbReference>
<dbReference type="Pfam" id="PF01315">
    <property type="entry name" value="Ald_Xan_dh_C"/>
    <property type="match status" value="1"/>
</dbReference>
<evidence type="ECO:0000313" key="3">
    <source>
        <dbReference type="Proteomes" id="UP000608579"/>
    </source>
</evidence>
<dbReference type="EMBL" id="DQVM01000148">
    <property type="protein sequence ID" value="HIQ30410.1"/>
    <property type="molecule type" value="Genomic_DNA"/>
</dbReference>
<dbReference type="AlphaFoldDB" id="A0A833ED31"/>
<dbReference type="PANTHER" id="PTHR11908">
    <property type="entry name" value="XANTHINE DEHYDROGENASE"/>
    <property type="match status" value="1"/>
</dbReference>